<evidence type="ECO:0000256" key="15">
    <source>
        <dbReference type="ARBA" id="ARBA00048679"/>
    </source>
</evidence>
<feature type="domain" description="FATC" evidence="18">
    <location>
        <begin position="1904"/>
        <end position="1936"/>
    </location>
</feature>
<evidence type="ECO:0000256" key="11">
    <source>
        <dbReference type="ARBA" id="ARBA00023204"/>
    </source>
</evidence>
<evidence type="ECO:0000256" key="13">
    <source>
        <dbReference type="ARBA" id="ARBA00025079"/>
    </source>
</evidence>
<evidence type="ECO:0000259" key="16">
    <source>
        <dbReference type="PROSITE" id="PS50290"/>
    </source>
</evidence>
<evidence type="ECO:0000256" key="6">
    <source>
        <dbReference type="ARBA" id="ARBA00022679"/>
    </source>
</evidence>
<evidence type="ECO:0000259" key="18">
    <source>
        <dbReference type="PROSITE" id="PS51190"/>
    </source>
</evidence>
<dbReference type="EC" id="2.7.11.1" evidence="4"/>
<dbReference type="GO" id="GO:0004674">
    <property type="term" value="F:protein serine/threonine kinase activity"/>
    <property type="evidence" value="ECO:0007669"/>
    <property type="project" value="UniProtKB-KW"/>
</dbReference>
<dbReference type="Pfam" id="PF08064">
    <property type="entry name" value="UME"/>
    <property type="match status" value="1"/>
</dbReference>
<evidence type="ECO:0000256" key="10">
    <source>
        <dbReference type="ARBA" id="ARBA00022840"/>
    </source>
</evidence>
<evidence type="ECO:0000313" key="21">
    <source>
        <dbReference type="RefSeq" id="XP_033536774.1"/>
    </source>
</evidence>
<proteinExistence type="inferred from homology"/>
<dbReference type="Pfam" id="PF23593">
    <property type="entry name" value="HEAT_ATR"/>
    <property type="match status" value="1"/>
</dbReference>
<dbReference type="InterPro" id="IPR057564">
    <property type="entry name" value="HEAT_ATR"/>
</dbReference>
<comment type="subunit">
    <text evidence="3">Associates with DNA double-strand breaks.</text>
</comment>
<dbReference type="Gene3D" id="3.30.1010.10">
    <property type="entry name" value="Phosphatidylinositol 3-kinase Catalytic Subunit, Chain A, domain 4"/>
    <property type="match status" value="1"/>
</dbReference>
<feature type="domain" description="FAT" evidence="17">
    <location>
        <begin position="900"/>
        <end position="1484"/>
    </location>
</feature>
<dbReference type="InterPro" id="IPR003151">
    <property type="entry name" value="PIK-rel_kinase_FAT"/>
</dbReference>
<dbReference type="PROSITE" id="PS50290">
    <property type="entry name" value="PI3_4_KINASE_3"/>
    <property type="match status" value="1"/>
</dbReference>
<dbReference type="InterPro" id="IPR000403">
    <property type="entry name" value="PI3/4_kinase_cat_dom"/>
</dbReference>
<dbReference type="InterPro" id="IPR003152">
    <property type="entry name" value="FATC_dom"/>
</dbReference>
<evidence type="ECO:0000256" key="3">
    <source>
        <dbReference type="ARBA" id="ARBA00011370"/>
    </source>
</evidence>
<dbReference type="Pfam" id="PF25030">
    <property type="entry name" value="M-HEAT_ATR"/>
    <property type="match status" value="1"/>
</dbReference>
<keyword evidence="10" id="KW-0067">ATP-binding</keyword>
<dbReference type="Gene3D" id="1.10.1070.11">
    <property type="entry name" value="Phosphatidylinositol 3-/4-kinase, catalytic domain"/>
    <property type="match status" value="1"/>
</dbReference>
<evidence type="ECO:0000256" key="12">
    <source>
        <dbReference type="ARBA" id="ARBA00023242"/>
    </source>
</evidence>
<dbReference type="GO" id="GO:0006281">
    <property type="term" value="P:DNA repair"/>
    <property type="evidence" value="ECO:0007669"/>
    <property type="project" value="UniProtKB-KW"/>
</dbReference>
<dbReference type="RefSeq" id="XP_033536774.1">
    <property type="nucleotide sequence ID" value="XM_033676112.1"/>
</dbReference>
<evidence type="ECO:0000313" key="20">
    <source>
        <dbReference type="Proteomes" id="UP000504638"/>
    </source>
</evidence>
<dbReference type="SMART" id="SM01343">
    <property type="entry name" value="FATC"/>
    <property type="match status" value="1"/>
</dbReference>
<reference evidence="21" key="3">
    <citation type="submission" date="2025-04" db="UniProtKB">
        <authorList>
            <consortium name="RefSeq"/>
        </authorList>
    </citation>
    <scope>IDENTIFICATION</scope>
    <source>
        <strain evidence="21">CBS 781.70</strain>
    </source>
</reference>
<dbReference type="SUPFAM" id="SSF48371">
    <property type="entry name" value="ARM repeat"/>
    <property type="match status" value="1"/>
</dbReference>
<feature type="domain" description="PI3K/PI4K catalytic" evidence="16">
    <location>
        <begin position="1600"/>
        <end position="1907"/>
    </location>
</feature>
<evidence type="ECO:0000313" key="19">
    <source>
        <dbReference type="EMBL" id="KAF1815143.1"/>
    </source>
</evidence>
<comment type="subcellular location">
    <subcellularLocation>
        <location evidence="1">Nucleus</location>
    </subcellularLocation>
</comment>
<comment type="catalytic activity">
    <reaction evidence="14">
        <text>L-threonyl-[protein] + ATP = O-phospho-L-threonyl-[protein] + ADP + H(+)</text>
        <dbReference type="Rhea" id="RHEA:46608"/>
        <dbReference type="Rhea" id="RHEA-COMP:11060"/>
        <dbReference type="Rhea" id="RHEA-COMP:11605"/>
        <dbReference type="ChEBI" id="CHEBI:15378"/>
        <dbReference type="ChEBI" id="CHEBI:30013"/>
        <dbReference type="ChEBI" id="CHEBI:30616"/>
        <dbReference type="ChEBI" id="CHEBI:61977"/>
        <dbReference type="ChEBI" id="CHEBI:456216"/>
        <dbReference type="EC" id="2.7.11.1"/>
    </reaction>
</comment>
<dbReference type="SUPFAM" id="SSF56112">
    <property type="entry name" value="Protein kinase-like (PK-like)"/>
    <property type="match status" value="1"/>
</dbReference>
<dbReference type="Pfam" id="PF00454">
    <property type="entry name" value="PI3_PI4_kinase"/>
    <property type="match status" value="1"/>
</dbReference>
<keyword evidence="12" id="KW-0539">Nucleus</keyword>
<dbReference type="PANTHER" id="PTHR11139">
    <property type="entry name" value="ATAXIA TELANGIECTASIA MUTATED ATM -RELATED"/>
    <property type="match status" value="1"/>
</dbReference>
<dbReference type="GO" id="GO:0005634">
    <property type="term" value="C:nucleus"/>
    <property type="evidence" value="ECO:0007669"/>
    <property type="project" value="UniProtKB-SubCell"/>
</dbReference>
<dbReference type="Pfam" id="PF02259">
    <property type="entry name" value="FAT"/>
    <property type="match status" value="1"/>
</dbReference>
<dbReference type="CDD" id="cd00892">
    <property type="entry name" value="PIKKc_ATR"/>
    <property type="match status" value="1"/>
</dbReference>
<dbReference type="Proteomes" id="UP000504638">
    <property type="component" value="Unplaced"/>
</dbReference>
<dbReference type="InterPro" id="IPR014009">
    <property type="entry name" value="PIK_FAT"/>
</dbReference>
<dbReference type="OrthoDB" id="381190at2759"/>
<dbReference type="InterPro" id="IPR050517">
    <property type="entry name" value="DDR_Repair_Kinase"/>
</dbReference>
<dbReference type="GO" id="GO:0005524">
    <property type="term" value="F:ATP binding"/>
    <property type="evidence" value="ECO:0007669"/>
    <property type="project" value="UniProtKB-KW"/>
</dbReference>
<dbReference type="EMBL" id="ML975152">
    <property type="protein sequence ID" value="KAF1815143.1"/>
    <property type="molecule type" value="Genomic_DNA"/>
</dbReference>
<keyword evidence="6" id="KW-0808">Transferase</keyword>
<dbReference type="FunFam" id="1.10.1070.11:FF:000031">
    <property type="entry name" value="Phosphatidyl inositol 3-kinase"/>
    <property type="match status" value="1"/>
</dbReference>
<keyword evidence="20" id="KW-1185">Reference proteome</keyword>
<organism evidence="19">
    <name type="scientific">Eremomyces bilateralis CBS 781.70</name>
    <dbReference type="NCBI Taxonomy" id="1392243"/>
    <lineage>
        <taxon>Eukaryota</taxon>
        <taxon>Fungi</taxon>
        <taxon>Dikarya</taxon>
        <taxon>Ascomycota</taxon>
        <taxon>Pezizomycotina</taxon>
        <taxon>Dothideomycetes</taxon>
        <taxon>Dothideomycetes incertae sedis</taxon>
        <taxon>Eremomycetales</taxon>
        <taxon>Eremomycetaceae</taxon>
        <taxon>Eremomyces</taxon>
    </lineage>
</organism>
<dbReference type="PROSITE" id="PS51189">
    <property type="entry name" value="FAT"/>
    <property type="match status" value="1"/>
</dbReference>
<dbReference type="GO" id="GO:0000077">
    <property type="term" value="P:DNA damage checkpoint signaling"/>
    <property type="evidence" value="ECO:0007669"/>
    <property type="project" value="TreeGrafter"/>
</dbReference>
<dbReference type="Pfam" id="PF02260">
    <property type="entry name" value="FATC"/>
    <property type="match status" value="1"/>
</dbReference>
<dbReference type="PROSITE" id="PS00916">
    <property type="entry name" value="PI3_4_KINASE_2"/>
    <property type="match status" value="1"/>
</dbReference>
<evidence type="ECO:0000256" key="1">
    <source>
        <dbReference type="ARBA" id="ARBA00004123"/>
    </source>
</evidence>
<gene>
    <name evidence="19 21" type="ORF">P152DRAFT_391724</name>
</gene>
<evidence type="ECO:0000256" key="9">
    <source>
        <dbReference type="ARBA" id="ARBA00022777"/>
    </source>
</evidence>
<keyword evidence="11" id="KW-0234">DNA repair</keyword>
<dbReference type="InterPro" id="IPR016024">
    <property type="entry name" value="ARM-type_fold"/>
</dbReference>
<dbReference type="GO" id="GO:0000723">
    <property type="term" value="P:telomere maintenance"/>
    <property type="evidence" value="ECO:0007669"/>
    <property type="project" value="TreeGrafter"/>
</dbReference>
<reference evidence="21" key="2">
    <citation type="submission" date="2020-04" db="EMBL/GenBank/DDBJ databases">
        <authorList>
            <consortium name="NCBI Genome Project"/>
        </authorList>
    </citation>
    <scope>NUCLEOTIDE SEQUENCE</scope>
    <source>
        <strain evidence="21">CBS 781.70</strain>
    </source>
</reference>
<dbReference type="InterPro" id="IPR056802">
    <property type="entry name" value="ATR-like_M-HEAT"/>
</dbReference>
<keyword evidence="7" id="KW-0547">Nucleotide-binding</keyword>
<dbReference type="InterPro" id="IPR011990">
    <property type="entry name" value="TPR-like_helical_dom_sf"/>
</dbReference>
<dbReference type="InterPro" id="IPR011009">
    <property type="entry name" value="Kinase-like_dom_sf"/>
</dbReference>
<dbReference type="GeneID" id="54416682"/>
<keyword evidence="5" id="KW-0723">Serine/threonine-protein kinase</keyword>
<evidence type="ECO:0000256" key="5">
    <source>
        <dbReference type="ARBA" id="ARBA00022527"/>
    </source>
</evidence>
<evidence type="ECO:0000256" key="14">
    <source>
        <dbReference type="ARBA" id="ARBA00047899"/>
    </source>
</evidence>
<accession>A0A6G1GAT5</accession>
<reference evidence="19 21" key="1">
    <citation type="submission" date="2020-01" db="EMBL/GenBank/DDBJ databases">
        <authorList>
            <consortium name="DOE Joint Genome Institute"/>
            <person name="Haridas S."/>
            <person name="Albert R."/>
            <person name="Binder M."/>
            <person name="Bloem J."/>
            <person name="Labutti K."/>
            <person name="Salamov A."/>
            <person name="Andreopoulos B."/>
            <person name="Baker S.E."/>
            <person name="Barry K."/>
            <person name="Bills G."/>
            <person name="Bluhm B.H."/>
            <person name="Cannon C."/>
            <person name="Castanera R."/>
            <person name="Culley D.E."/>
            <person name="Daum C."/>
            <person name="Ezra D."/>
            <person name="Gonzalez J.B."/>
            <person name="Henrissat B."/>
            <person name="Kuo A."/>
            <person name="Liang C."/>
            <person name="Lipzen A."/>
            <person name="Lutzoni F."/>
            <person name="Magnuson J."/>
            <person name="Mondo S."/>
            <person name="Nolan M."/>
            <person name="Ohm R."/>
            <person name="Pangilinan J."/>
            <person name="Park H.-J."/>
            <person name="Ramirez L."/>
            <person name="Alfaro M."/>
            <person name="Sun H."/>
            <person name="Tritt A."/>
            <person name="Yoshinaga Y."/>
            <person name="Zwiers L.-H."/>
            <person name="Turgeon B.G."/>
            <person name="Goodwin S.B."/>
            <person name="Spatafora J.W."/>
            <person name="Crous P.W."/>
            <person name="Grigoriev I.V."/>
        </authorList>
    </citation>
    <scope>NUCLEOTIDE SEQUENCE</scope>
    <source>
        <strain evidence="19 21">CBS 781.70</strain>
    </source>
</reference>
<dbReference type="PANTHER" id="PTHR11139:SF125">
    <property type="entry name" value="SERINE_THREONINE-PROTEIN KINASE MEC1"/>
    <property type="match status" value="1"/>
</dbReference>
<dbReference type="GO" id="GO:0005694">
    <property type="term" value="C:chromosome"/>
    <property type="evidence" value="ECO:0007669"/>
    <property type="project" value="TreeGrafter"/>
</dbReference>
<evidence type="ECO:0000256" key="8">
    <source>
        <dbReference type="ARBA" id="ARBA00022763"/>
    </source>
</evidence>
<evidence type="ECO:0000256" key="7">
    <source>
        <dbReference type="ARBA" id="ARBA00022741"/>
    </source>
</evidence>
<keyword evidence="8" id="KW-0227">DNA damage</keyword>
<comment type="function">
    <text evidence="13">Serine/threonine protein kinase which activates checkpoint signaling upon genotoxic stresses such as ionizing radiation (IR), ultraviolet light (UV), or DNA replication stalling, thereby acting as a DNA damage sensor. Recognizes the substrate consensus sequence [ST]-Q. Phosphorylates histone H2A to form H2AS128ph (gamma-H2A) at sites of DNA damage, involved in the regulation of DNA damage response mechanism. Required for the control of telomere length and genome stability.</text>
</comment>
<comment type="similarity">
    <text evidence="2">Belongs to the PI3/PI4-kinase family. ATM subfamily.</text>
</comment>
<dbReference type="InterPro" id="IPR036940">
    <property type="entry name" value="PI3/4_kinase_cat_sf"/>
</dbReference>
<keyword evidence="9" id="KW-0418">Kinase</keyword>
<dbReference type="PROSITE" id="PS51190">
    <property type="entry name" value="FATC"/>
    <property type="match status" value="1"/>
</dbReference>
<dbReference type="SUPFAM" id="SSF48452">
    <property type="entry name" value="TPR-like"/>
    <property type="match status" value="1"/>
</dbReference>
<dbReference type="SMART" id="SM00146">
    <property type="entry name" value="PI3Kc"/>
    <property type="match status" value="1"/>
</dbReference>
<dbReference type="InterPro" id="IPR012993">
    <property type="entry name" value="UME"/>
</dbReference>
<evidence type="ECO:0000259" key="17">
    <source>
        <dbReference type="PROSITE" id="PS51189"/>
    </source>
</evidence>
<name>A0A6G1GAT5_9PEZI</name>
<evidence type="ECO:0000256" key="2">
    <source>
        <dbReference type="ARBA" id="ARBA00010769"/>
    </source>
</evidence>
<sequence length="1936" mass="218224">MDTFECPLCDADREDYRDKSLQWIVDAQNQDWMRVSVLISALLADSRFSRSRKPRIYFANVIRRIANHINDEAFLNVSQGMPGQWYLKSLHSSIRELQQAAARGISPFLREDLPGELSRNNRLCTLNYLKSLSARGALRDQEALIFSWGQVARVCGEEELNIALLQLVEYLGHSHVLVSANAFTELLSLAADKECSPELLFKPFWRSIAITVVRDLHSRPQKIQQLAELLGFGVNQFLWTTQMDTVPYLVLLRKRDILERIASARVQGKSLDLYEICLQKENLSVILAHLLMQHPDDADKTATGILSEVAPQFSKESLSTLINLEPILIACEMFKLAADNNATDPRLAPAIRTLAVLAADRKVSIASTAKGAEITENFFETHILGIMTHFADVIGSPVESQSISEKRRCLKAVEAMIQIEQVLVTQAVPQIRACLQSALSIHPLRDQVIRAWATFVCNLGEADIELILEPTLVVVVREWASLSTSTQKRVQDMIQFLFKSHRAIITEKAGTLPSLDGIPALSKFANVVRPFKAQMDAKQVFDSFARRCSDENAAVVEQALVELKDALEAHQDWVQHSVMSQQPSQVIAALCRSVLDASVKFAEGHPQISSSAAQCLGTIGCFDPNRIDAVREKKEVILLTNFGLAGEASDFVVFMLETVLVRAFKSATNARAQNYLAYVMQELLKFCNFQEAAKYRYRGSQGPASYQRWFRIPEPIRMTLTPYLTSRYLITRPVAPIQPHSYPIYHEGMTHGAWLRTFTYDLLHRGNGAHAKLLFPVFSRVIRQHDLAIADSLLQFVVLNIVVGGIQKEVDDILNETLTILKWDIRASDAVHVEAIKLCSENIFRILDYLSRWLQEKRKRLTERSSRDALRNPDVRIEQIMSGDQIASVEKFLSSVPAEVISARATECGSYARALFHTEQYLRKRKGGKLYDESPEASDDNNELYQRLQKLYAAIDEPDGIEGISAQLHVLGPDQQLLEHKKAGRWTAVQSWYELAMAEKPDDIGIKLNLLTCLRESGRYEALLNHASMMIGRDNSHDKSILPLAAEAAWVTSNWEKLEHFLSTVPTDGHWDFNVGIGKSLLALGKSDAQGFQNTVTGLRENLSRRLTSSNTVSLQSCHDILLKLHCLYELQSISGSLSGSLDDQRPLLRRLDSRLEILGSYTSEKQYLLGIRRAAMQVSSLEFSPSQRARLWLKSAKIARKAGSIDSAYDAVLHASRLNNEASKIEHSRLLWADGHHRKAIQNLESALAMDIFHTRGKETMDDDIMDVDAPKGAQHDLRASATLLLTKWMDSAGSTRSDVVVEKYHTVTHSFPSWEKGHYHLGKHYNKQLDSQRKLPPAKQSESFVRGEHWRLVIENYVRSMQYGSRHLYLTLPKALTLWLDLGATAHTLQVEKRNPRSAHLSSVRKAELVGKPGSLEAIHRFFGRNLDRVPAYAFYTALPQIISRMGHPHQQVCNWLSDIIVRVISSYPQQALWSILAAAKSNPLEKPAQAAQANDILKRLKAAKPGKHRAGESLSHLIDSGQKLTMALLRVCEAPIDHRRPVTLSRDLLFNHSKLAPCGLVVPVEATLMPTLPVSSGSKALRSHEPFPRNAITIESFEESVLVLSSLQRPKKITVRGSDGKPYGLLCKPKDDLRKDQRLMEFNDMINRTFKKDTEGSKRRLYIKTYAVTPLNEQCGVLEWVEGLQPIRDFLLDKYKQIGMRVNHDWINHQFKQACQGPEHTHYFTQKVLGHFPPMLHEWFVEQFPEPGSWFTARLRFTRTCAVMSMVGHVLGLGDRHTENILLEEGSGGVLHVDFNCLFDKGLGLETPETVPFRLTHNFIDAFGPYGVEGPFRTAAEITMRLLRANEDTLMTTLETFLYDPTVDFRPNVKKKVVEGMPTTPEEIMESVGTKVQGLFRGEAVPLGVEGYVDAVINMARDPENLKRMYVGWSPYL</sequence>
<evidence type="ECO:0000256" key="4">
    <source>
        <dbReference type="ARBA" id="ARBA00012513"/>
    </source>
</evidence>
<dbReference type="SMART" id="SM00802">
    <property type="entry name" value="UME"/>
    <property type="match status" value="1"/>
</dbReference>
<protein>
    <recommendedName>
        <fullName evidence="4">non-specific serine/threonine protein kinase</fullName>
        <ecNumber evidence="4">2.7.11.1</ecNumber>
    </recommendedName>
</protein>
<comment type="catalytic activity">
    <reaction evidence="15">
        <text>L-seryl-[protein] + ATP = O-phospho-L-seryl-[protein] + ADP + H(+)</text>
        <dbReference type="Rhea" id="RHEA:17989"/>
        <dbReference type="Rhea" id="RHEA-COMP:9863"/>
        <dbReference type="Rhea" id="RHEA-COMP:11604"/>
        <dbReference type="ChEBI" id="CHEBI:15378"/>
        <dbReference type="ChEBI" id="CHEBI:29999"/>
        <dbReference type="ChEBI" id="CHEBI:30616"/>
        <dbReference type="ChEBI" id="CHEBI:83421"/>
        <dbReference type="ChEBI" id="CHEBI:456216"/>
        <dbReference type="EC" id="2.7.11.1"/>
    </reaction>
</comment>
<dbReference type="InterPro" id="IPR018936">
    <property type="entry name" value="PI3/4_kinase_CS"/>
</dbReference>